<name>A0A5J4TV26_9EUKA</name>
<accession>A0A5J4TV26</accession>
<dbReference type="Proteomes" id="UP000324800">
    <property type="component" value="Unassembled WGS sequence"/>
</dbReference>
<dbReference type="EMBL" id="SNRW01024310">
    <property type="protein sequence ID" value="KAA6362356.1"/>
    <property type="molecule type" value="Genomic_DNA"/>
</dbReference>
<protein>
    <submittedName>
        <fullName evidence="2">Uncharacterized protein</fullName>
    </submittedName>
</protein>
<evidence type="ECO:0000313" key="3">
    <source>
        <dbReference type="Proteomes" id="UP000324800"/>
    </source>
</evidence>
<gene>
    <name evidence="2" type="ORF">EZS28_042117</name>
</gene>
<reference evidence="2 3" key="1">
    <citation type="submission" date="2019-03" db="EMBL/GenBank/DDBJ databases">
        <title>Single cell metagenomics reveals metabolic interactions within the superorganism composed of flagellate Streblomastix strix and complex community of Bacteroidetes bacteria on its surface.</title>
        <authorList>
            <person name="Treitli S.C."/>
            <person name="Kolisko M."/>
            <person name="Husnik F."/>
            <person name="Keeling P."/>
            <person name="Hampl V."/>
        </authorList>
    </citation>
    <scope>NUCLEOTIDE SEQUENCE [LARGE SCALE GENOMIC DNA]</scope>
    <source>
        <strain evidence="2">ST1C</strain>
    </source>
</reference>
<evidence type="ECO:0000256" key="1">
    <source>
        <dbReference type="SAM" id="MobiDB-lite"/>
    </source>
</evidence>
<comment type="caution">
    <text evidence="2">The sequence shown here is derived from an EMBL/GenBank/DDBJ whole genome shotgun (WGS) entry which is preliminary data.</text>
</comment>
<organism evidence="2 3">
    <name type="scientific">Streblomastix strix</name>
    <dbReference type="NCBI Taxonomy" id="222440"/>
    <lineage>
        <taxon>Eukaryota</taxon>
        <taxon>Metamonada</taxon>
        <taxon>Preaxostyla</taxon>
        <taxon>Oxymonadida</taxon>
        <taxon>Streblomastigidae</taxon>
        <taxon>Streblomastix</taxon>
    </lineage>
</organism>
<sequence>AQTLLKTPKCKDRNKGNLPNKWQFKQTAWRISVAQCLPKALQYATNIDTVTKSFVTSASVEGDDVDVLLPLPKTVSYPQPASKRVYNRRNISELVITEDSYLKEQQKEQMEKDTVEKSSSEENSD</sequence>
<dbReference type="AlphaFoldDB" id="A0A5J4TV26"/>
<proteinExistence type="predicted"/>
<feature type="region of interest" description="Disordered" evidence="1">
    <location>
        <begin position="102"/>
        <end position="125"/>
    </location>
</feature>
<feature type="non-terminal residue" evidence="2">
    <location>
        <position position="1"/>
    </location>
</feature>
<evidence type="ECO:0000313" key="2">
    <source>
        <dbReference type="EMBL" id="KAA6362356.1"/>
    </source>
</evidence>